<protein>
    <submittedName>
        <fullName evidence="2">Uncharacterized protein</fullName>
    </submittedName>
</protein>
<reference evidence="2" key="1">
    <citation type="submission" date="2023-10" db="EMBL/GenBank/DDBJ databases">
        <title>Complete genome sequence of Streptomyces sp. JL1001.</title>
        <authorList>
            <person name="Jiang L."/>
        </authorList>
    </citation>
    <scope>NUCLEOTIDE SEQUENCE</scope>
    <source>
        <strain evidence="2">JL1001</strain>
    </source>
</reference>
<dbReference type="AlphaFoldDB" id="A0AAU8K8L6"/>
<feature type="region of interest" description="Disordered" evidence="1">
    <location>
        <begin position="121"/>
        <end position="145"/>
    </location>
</feature>
<dbReference type="RefSeq" id="WP_354596117.1">
    <property type="nucleotide sequence ID" value="NZ_CP136798.1"/>
</dbReference>
<dbReference type="EMBL" id="CP136798">
    <property type="protein sequence ID" value="XCN12288.1"/>
    <property type="molecule type" value="Genomic_DNA"/>
</dbReference>
<proteinExistence type="predicted"/>
<feature type="compositionally biased region" description="Basic and acidic residues" evidence="1">
    <location>
        <begin position="128"/>
        <end position="145"/>
    </location>
</feature>
<gene>
    <name evidence="2" type="ORF">R1Y80_00945</name>
</gene>
<sequence length="145" mass="16019">MPKLDKDAEVELKLDGAAAPLQASATPSQRRGLFEYPGKSVYAVVELTSKTYTGHADGEDKDPQVKIRVTLAEVAQDDQQAQMVAEVMRAMYRQRKMNGTLDEIGPGSRDVEGAVSEALGNMPTETEFEMHEAAKRSRTTRVEQY</sequence>
<organism evidence="2">
    <name type="scientific">Streptomyces sp. JL1001</name>
    <dbReference type="NCBI Taxonomy" id="3078227"/>
    <lineage>
        <taxon>Bacteria</taxon>
        <taxon>Bacillati</taxon>
        <taxon>Actinomycetota</taxon>
        <taxon>Actinomycetes</taxon>
        <taxon>Kitasatosporales</taxon>
        <taxon>Streptomycetaceae</taxon>
        <taxon>Streptomyces</taxon>
    </lineage>
</organism>
<name>A0AAU8K8L6_9ACTN</name>
<accession>A0AAU8K8L6</accession>
<evidence type="ECO:0000256" key="1">
    <source>
        <dbReference type="SAM" id="MobiDB-lite"/>
    </source>
</evidence>
<evidence type="ECO:0000313" key="2">
    <source>
        <dbReference type="EMBL" id="XCN12288.1"/>
    </source>
</evidence>